<dbReference type="Proteomes" id="UP000010809">
    <property type="component" value="Chromosome"/>
</dbReference>
<dbReference type="eggNOG" id="COG1925">
    <property type="taxonomic scope" value="Bacteria"/>
</dbReference>
<accession>L0DXH2</accession>
<evidence type="ECO:0000313" key="7">
    <source>
        <dbReference type="Proteomes" id="UP000010809"/>
    </source>
</evidence>
<dbReference type="InterPro" id="IPR050399">
    <property type="entry name" value="HPr"/>
</dbReference>
<feature type="domain" description="HPr" evidence="5">
    <location>
        <begin position="1"/>
        <end position="89"/>
    </location>
</feature>
<comment type="similarity">
    <text evidence="2">Belongs to the HPr family.</text>
</comment>
<keyword evidence="3" id="KW-0963">Cytoplasm</keyword>
<dbReference type="PROSITE" id="PS00589">
    <property type="entry name" value="PTS_HPR_SER"/>
    <property type="match status" value="1"/>
</dbReference>
<evidence type="ECO:0000313" key="6">
    <source>
        <dbReference type="EMBL" id="AGA34289.1"/>
    </source>
</evidence>
<dbReference type="Pfam" id="PF00381">
    <property type="entry name" value="PTS-HPr"/>
    <property type="match status" value="1"/>
</dbReference>
<protein>
    <submittedName>
        <fullName evidence="6">Phosphocarrier protein, nitrogen regulation associated</fullName>
    </submittedName>
</protein>
<dbReference type="CDD" id="cd00367">
    <property type="entry name" value="PTS-HPr_like"/>
    <property type="match status" value="1"/>
</dbReference>
<comment type="subcellular location">
    <subcellularLocation>
        <location evidence="1">Cytoplasm</location>
    </subcellularLocation>
</comment>
<dbReference type="InterPro" id="IPR000032">
    <property type="entry name" value="HPr-like"/>
</dbReference>
<dbReference type="PRINTS" id="PR00107">
    <property type="entry name" value="PHOSPHOCPHPR"/>
</dbReference>
<dbReference type="EMBL" id="CP003989">
    <property type="protein sequence ID" value="AGA34289.1"/>
    <property type="molecule type" value="Genomic_DNA"/>
</dbReference>
<keyword evidence="7" id="KW-1185">Reference proteome</keyword>
<evidence type="ECO:0000256" key="1">
    <source>
        <dbReference type="ARBA" id="ARBA00004496"/>
    </source>
</evidence>
<dbReference type="OrthoDB" id="9798965at2"/>
<dbReference type="PROSITE" id="PS51350">
    <property type="entry name" value="PTS_HPR_DOM"/>
    <property type="match status" value="1"/>
</dbReference>
<organism evidence="6 7">
    <name type="scientific">Thioalkalivibrio nitratireducens (strain DSM 14787 / UNIQEM 213 / ALEN2)</name>
    <dbReference type="NCBI Taxonomy" id="1255043"/>
    <lineage>
        <taxon>Bacteria</taxon>
        <taxon>Pseudomonadati</taxon>
        <taxon>Pseudomonadota</taxon>
        <taxon>Gammaproteobacteria</taxon>
        <taxon>Chromatiales</taxon>
        <taxon>Ectothiorhodospiraceae</taxon>
        <taxon>Thioalkalivibrio</taxon>
    </lineage>
</organism>
<dbReference type="HOGENOM" id="CLU_136230_1_1_6"/>
<reference evidence="6" key="1">
    <citation type="submission" date="2015-12" db="EMBL/GenBank/DDBJ databases">
        <authorList>
            <person name="Tikhonova T.V."/>
            <person name="Pavlov A.R."/>
            <person name="Beletsky A.V."/>
            <person name="Mardanov A.V."/>
            <person name="Sorokin D.Y."/>
            <person name="Ravin N.V."/>
            <person name="Popov V.O."/>
        </authorList>
    </citation>
    <scope>NUCLEOTIDE SEQUENCE</scope>
    <source>
        <strain evidence="6">DSM 14787</strain>
    </source>
</reference>
<dbReference type="InterPro" id="IPR001020">
    <property type="entry name" value="PTS_HPr_His_P_site"/>
</dbReference>
<dbReference type="Gene3D" id="3.30.1340.10">
    <property type="entry name" value="HPr-like"/>
    <property type="match status" value="1"/>
</dbReference>
<dbReference type="InterPro" id="IPR035895">
    <property type="entry name" value="HPr-like_sf"/>
</dbReference>
<dbReference type="PATRIC" id="fig|1255043.3.peg.2674"/>
<dbReference type="AlphaFoldDB" id="L0DXH2"/>
<evidence type="ECO:0000256" key="4">
    <source>
        <dbReference type="ARBA" id="ARBA00022683"/>
    </source>
</evidence>
<name>L0DXH2_THIND</name>
<sequence length="90" mass="9537">MPQRAVPIVNRLGMHARAAAKFVGLASRYDADVFVSRNGREVNGKSIMGVMMLAAAQGSEIEIRTGGASDAEEALDALSELVANRFGEES</sequence>
<dbReference type="PANTHER" id="PTHR33705:SF2">
    <property type="entry name" value="PHOSPHOCARRIER PROTEIN NPR"/>
    <property type="match status" value="1"/>
</dbReference>
<dbReference type="PANTHER" id="PTHR33705">
    <property type="entry name" value="PHOSPHOCARRIER PROTEIN HPR"/>
    <property type="match status" value="1"/>
</dbReference>
<evidence type="ECO:0000259" key="5">
    <source>
        <dbReference type="PROSITE" id="PS51350"/>
    </source>
</evidence>
<dbReference type="SUPFAM" id="SSF55594">
    <property type="entry name" value="HPr-like"/>
    <property type="match status" value="1"/>
</dbReference>
<evidence type="ECO:0000256" key="2">
    <source>
        <dbReference type="ARBA" id="ARBA00010736"/>
    </source>
</evidence>
<dbReference type="STRING" id="1255043.TVNIR_2648"/>
<evidence type="ECO:0000256" key="3">
    <source>
        <dbReference type="ARBA" id="ARBA00022490"/>
    </source>
</evidence>
<gene>
    <name evidence="6" type="primary">phbH [H]</name>
    <name evidence="6" type="ordered locus">TVNIR_2648</name>
</gene>
<dbReference type="InterPro" id="IPR002114">
    <property type="entry name" value="PTS_HPr_Ser_P_site"/>
</dbReference>
<dbReference type="GO" id="GO:0009401">
    <property type="term" value="P:phosphoenolpyruvate-dependent sugar phosphotransferase system"/>
    <property type="evidence" value="ECO:0007669"/>
    <property type="project" value="UniProtKB-KW"/>
</dbReference>
<proteinExistence type="inferred from homology"/>
<dbReference type="GO" id="GO:0005737">
    <property type="term" value="C:cytoplasm"/>
    <property type="evidence" value="ECO:0007669"/>
    <property type="project" value="UniProtKB-SubCell"/>
</dbReference>
<dbReference type="PROSITE" id="PS00369">
    <property type="entry name" value="PTS_HPR_HIS"/>
    <property type="match status" value="1"/>
</dbReference>
<keyword evidence="4" id="KW-0598">Phosphotransferase system</keyword>
<dbReference type="KEGG" id="tni:TVNIR_2648"/>
<dbReference type="RefSeq" id="WP_015259400.1">
    <property type="nucleotide sequence ID" value="NC_019902.2"/>
</dbReference>
<dbReference type="NCBIfam" id="TIGR01003">
    <property type="entry name" value="PTS_HPr_family"/>
    <property type="match status" value="1"/>
</dbReference>